<keyword evidence="4 8" id="KW-0694">RNA-binding</keyword>
<keyword evidence="10" id="KW-1185">Reference proteome</keyword>
<dbReference type="GO" id="GO:0005685">
    <property type="term" value="C:U1 snRNP"/>
    <property type="evidence" value="ECO:0007669"/>
    <property type="project" value="TreeGrafter"/>
</dbReference>
<proteinExistence type="predicted"/>
<dbReference type="GO" id="GO:0000398">
    <property type="term" value="P:mRNA splicing, via spliceosome"/>
    <property type="evidence" value="ECO:0007669"/>
    <property type="project" value="TreeGrafter"/>
</dbReference>
<dbReference type="STRING" id="131310.A0A0N4ZEU8"/>
<evidence type="ECO:0000259" key="9">
    <source>
        <dbReference type="PROSITE" id="PS50102"/>
    </source>
</evidence>
<dbReference type="GO" id="GO:0071011">
    <property type="term" value="C:precatalytic spliceosome"/>
    <property type="evidence" value="ECO:0007669"/>
    <property type="project" value="TreeGrafter"/>
</dbReference>
<dbReference type="AlphaFoldDB" id="A0A0N4ZEU8"/>
<dbReference type="InterPro" id="IPR000504">
    <property type="entry name" value="RRM_dom"/>
</dbReference>
<dbReference type="CDD" id="cd12236">
    <property type="entry name" value="RRM_snRNP70"/>
    <property type="match status" value="1"/>
</dbReference>
<dbReference type="InterPro" id="IPR035979">
    <property type="entry name" value="RBD_domain_sf"/>
</dbReference>
<dbReference type="InterPro" id="IPR022023">
    <property type="entry name" value="U1snRNP70_N"/>
</dbReference>
<dbReference type="GO" id="GO:0030619">
    <property type="term" value="F:U1 snRNA binding"/>
    <property type="evidence" value="ECO:0007669"/>
    <property type="project" value="InterPro"/>
</dbReference>
<sequence>MTQYLPPHLLALFFPRPPIPYLPPVKPLLTEKSPIRYSGVSGYVSFFEDPSETPQKPLVKTKEEIKSEKRRQKEQLLSFKLEQEIADFQLRDTSSYTKDPYKTLFICRLSYETTESKLRRVFSKWGHIVCVKLILTKNEKPTGYGFIEYSRRSEMSYAYKEADGIKIDGRRILVDYERGRTRKDWLPRRLGGGKGKTRALKTYSDNNNIDKKC</sequence>
<name>A0A0N4ZEU8_PARTI</name>
<dbReference type="WBParaSite" id="PTRK_0000628100.1">
    <property type="protein sequence ID" value="PTRK_0000628100.1"/>
    <property type="gene ID" value="PTRK_0000628100"/>
</dbReference>
<keyword evidence="6" id="KW-0687">Ribonucleoprotein</keyword>
<feature type="domain" description="RRM" evidence="9">
    <location>
        <begin position="102"/>
        <end position="179"/>
    </location>
</feature>
<dbReference type="InterPro" id="IPR051183">
    <property type="entry name" value="U1_U11-U12_snRNP_70-35kDa"/>
</dbReference>
<evidence type="ECO:0000256" key="4">
    <source>
        <dbReference type="ARBA" id="ARBA00022884"/>
    </source>
</evidence>
<dbReference type="GO" id="GO:0003729">
    <property type="term" value="F:mRNA binding"/>
    <property type="evidence" value="ECO:0007669"/>
    <property type="project" value="TreeGrafter"/>
</dbReference>
<evidence type="ECO:0000256" key="2">
    <source>
        <dbReference type="ARBA" id="ARBA00016996"/>
    </source>
</evidence>
<evidence type="ECO:0000256" key="1">
    <source>
        <dbReference type="ARBA" id="ARBA00004123"/>
    </source>
</evidence>
<organism evidence="10 11">
    <name type="scientific">Parastrongyloides trichosuri</name>
    <name type="common">Possum-specific nematode worm</name>
    <dbReference type="NCBI Taxonomy" id="131310"/>
    <lineage>
        <taxon>Eukaryota</taxon>
        <taxon>Metazoa</taxon>
        <taxon>Ecdysozoa</taxon>
        <taxon>Nematoda</taxon>
        <taxon>Chromadorea</taxon>
        <taxon>Rhabditida</taxon>
        <taxon>Tylenchina</taxon>
        <taxon>Panagrolaimomorpha</taxon>
        <taxon>Strongyloidoidea</taxon>
        <taxon>Strongyloididae</taxon>
        <taxon>Parastrongyloides</taxon>
    </lineage>
</organism>
<dbReference type="FunFam" id="3.30.70.330:FF:000132">
    <property type="entry name" value="Small nuclear ribonucleoprotein U11/U12 subunit 35"/>
    <property type="match status" value="1"/>
</dbReference>
<dbReference type="Pfam" id="PF00076">
    <property type="entry name" value="RRM_1"/>
    <property type="match status" value="1"/>
</dbReference>
<evidence type="ECO:0000256" key="8">
    <source>
        <dbReference type="PROSITE-ProRule" id="PRU00176"/>
    </source>
</evidence>
<comment type="subcellular location">
    <subcellularLocation>
        <location evidence="1">Nucleus</location>
    </subcellularLocation>
</comment>
<accession>A0A0N4ZEU8</accession>
<dbReference type="PANTHER" id="PTHR13952:SF5">
    <property type="entry name" value="U1 SMALL NUCLEAR RIBONUCLEOPROTEIN 70 KDA"/>
    <property type="match status" value="1"/>
</dbReference>
<evidence type="ECO:0000313" key="10">
    <source>
        <dbReference type="Proteomes" id="UP000038045"/>
    </source>
</evidence>
<evidence type="ECO:0000256" key="6">
    <source>
        <dbReference type="ARBA" id="ARBA00023274"/>
    </source>
</evidence>
<evidence type="ECO:0000313" key="11">
    <source>
        <dbReference type="WBParaSite" id="PTRK_0000628100.1"/>
    </source>
</evidence>
<evidence type="ECO:0000256" key="7">
    <source>
        <dbReference type="ARBA" id="ARBA00031739"/>
    </source>
</evidence>
<dbReference type="SUPFAM" id="SSF54928">
    <property type="entry name" value="RNA-binding domain, RBD"/>
    <property type="match status" value="1"/>
</dbReference>
<dbReference type="InterPro" id="IPR012677">
    <property type="entry name" value="Nucleotide-bd_a/b_plait_sf"/>
</dbReference>
<evidence type="ECO:0000256" key="5">
    <source>
        <dbReference type="ARBA" id="ARBA00023242"/>
    </source>
</evidence>
<dbReference type="Gene3D" id="3.30.70.330">
    <property type="match status" value="1"/>
</dbReference>
<evidence type="ECO:0000256" key="3">
    <source>
        <dbReference type="ARBA" id="ARBA00021080"/>
    </source>
</evidence>
<dbReference type="Pfam" id="PF12220">
    <property type="entry name" value="U1snRNP70_N"/>
    <property type="match status" value="1"/>
</dbReference>
<reference evidence="11" key="1">
    <citation type="submission" date="2017-02" db="UniProtKB">
        <authorList>
            <consortium name="WormBaseParasite"/>
        </authorList>
    </citation>
    <scope>IDENTIFICATION</scope>
</reference>
<dbReference type="Proteomes" id="UP000038045">
    <property type="component" value="Unplaced"/>
</dbReference>
<dbReference type="InterPro" id="IPR034143">
    <property type="entry name" value="snRNP70_RRM"/>
</dbReference>
<keyword evidence="5" id="KW-0539">Nucleus</keyword>
<dbReference type="GO" id="GO:0071004">
    <property type="term" value="C:U2-type prespliceosome"/>
    <property type="evidence" value="ECO:0007669"/>
    <property type="project" value="TreeGrafter"/>
</dbReference>
<protein>
    <recommendedName>
        <fullName evidence="2">U1 small nuclear ribonucleoprotein 70 kDa</fullName>
    </recommendedName>
    <alternativeName>
        <fullName evidence="7">U1 snRNP-binding protein homolog</fullName>
    </alternativeName>
    <alternativeName>
        <fullName evidence="3">U11/U12 small nuclear ribonucleoprotein 35 kDa protein</fullName>
    </alternativeName>
</protein>
<dbReference type="PROSITE" id="PS50102">
    <property type="entry name" value="RRM"/>
    <property type="match status" value="1"/>
</dbReference>
<dbReference type="SMART" id="SM00360">
    <property type="entry name" value="RRM"/>
    <property type="match status" value="1"/>
</dbReference>
<dbReference type="PANTHER" id="PTHR13952">
    <property type="entry name" value="U1 SMALL NUCLEAR RIBONUCLEOPROTEIN 70 KD"/>
    <property type="match status" value="1"/>
</dbReference>